<evidence type="ECO:0000313" key="2">
    <source>
        <dbReference type="Proteomes" id="UP000023152"/>
    </source>
</evidence>
<protein>
    <submittedName>
        <fullName evidence="1">Uncharacterized protein</fullName>
    </submittedName>
</protein>
<keyword evidence="2" id="KW-1185">Reference proteome</keyword>
<organism evidence="1 2">
    <name type="scientific">Reticulomyxa filosa</name>
    <dbReference type="NCBI Taxonomy" id="46433"/>
    <lineage>
        <taxon>Eukaryota</taxon>
        <taxon>Sar</taxon>
        <taxon>Rhizaria</taxon>
        <taxon>Retaria</taxon>
        <taxon>Foraminifera</taxon>
        <taxon>Monothalamids</taxon>
        <taxon>Reticulomyxidae</taxon>
        <taxon>Reticulomyxa</taxon>
    </lineage>
</organism>
<reference evidence="1 2" key="1">
    <citation type="journal article" date="2013" name="Curr. Biol.">
        <title>The Genome of the Foraminiferan Reticulomyxa filosa.</title>
        <authorList>
            <person name="Glockner G."/>
            <person name="Hulsmann N."/>
            <person name="Schleicher M."/>
            <person name="Noegel A.A."/>
            <person name="Eichinger L."/>
            <person name="Gallinger C."/>
            <person name="Pawlowski J."/>
            <person name="Sierra R."/>
            <person name="Euteneuer U."/>
            <person name="Pillet L."/>
            <person name="Moustafa A."/>
            <person name="Platzer M."/>
            <person name="Groth M."/>
            <person name="Szafranski K."/>
            <person name="Schliwa M."/>
        </authorList>
    </citation>
    <scope>NUCLEOTIDE SEQUENCE [LARGE SCALE GENOMIC DNA]</scope>
</reference>
<sequence length="133" mass="15553">MFKCKNTNSWSLSIDIPSKQLKVEYEELHNWMTMVQALVAKAKIDAIQNEAFYSRDEPANQIYFHELNFANFVNINCPNLFKAPKTLIENIRNIELNALNVNINKKELYASSTNKWDHNVFKVSFSAKKTQFF</sequence>
<proteinExistence type="predicted"/>
<gene>
    <name evidence="1" type="ORF">RFI_22114</name>
</gene>
<dbReference type="EMBL" id="ASPP01019325">
    <property type="protein sequence ID" value="ETO15250.1"/>
    <property type="molecule type" value="Genomic_DNA"/>
</dbReference>
<dbReference type="AlphaFoldDB" id="X6MQ77"/>
<name>X6MQ77_RETFI</name>
<evidence type="ECO:0000313" key="1">
    <source>
        <dbReference type="EMBL" id="ETO15250.1"/>
    </source>
</evidence>
<accession>X6MQ77</accession>
<comment type="caution">
    <text evidence="1">The sequence shown here is derived from an EMBL/GenBank/DDBJ whole genome shotgun (WGS) entry which is preliminary data.</text>
</comment>
<dbReference type="Proteomes" id="UP000023152">
    <property type="component" value="Unassembled WGS sequence"/>
</dbReference>